<gene>
    <name evidence="1" type="ORF">A6768_11920</name>
</gene>
<reference evidence="1 2" key="1">
    <citation type="submission" date="2017-10" db="EMBL/GenBank/DDBJ databases">
        <title>Sphingobium yanoikuyae S72.</title>
        <authorList>
            <person name="Sanchez E."/>
            <person name="Bustos P."/>
            <person name="Mendoza P."/>
            <person name="Guo X."/>
            <person name="Mendoza A."/>
        </authorList>
    </citation>
    <scope>NUCLEOTIDE SEQUENCE [LARGE SCALE GENOMIC DNA]</scope>
    <source>
        <strain evidence="1 2">S72</strain>
    </source>
</reference>
<dbReference type="GeneID" id="57777539"/>
<protein>
    <submittedName>
        <fullName evidence="1">Uncharacterized protein</fullName>
    </submittedName>
</protein>
<dbReference type="AlphaFoldDB" id="A0A291MZV6"/>
<evidence type="ECO:0000313" key="2">
    <source>
        <dbReference type="Proteomes" id="UP000219422"/>
    </source>
</evidence>
<evidence type="ECO:0000313" key="1">
    <source>
        <dbReference type="EMBL" id="ATI80629.1"/>
    </source>
</evidence>
<organism evidence="1 2">
    <name type="scientific">Sphingobium yanoikuyae</name>
    <name type="common">Sphingomonas yanoikuyae</name>
    <dbReference type="NCBI Taxonomy" id="13690"/>
    <lineage>
        <taxon>Bacteria</taxon>
        <taxon>Pseudomonadati</taxon>
        <taxon>Pseudomonadota</taxon>
        <taxon>Alphaproteobacteria</taxon>
        <taxon>Sphingomonadales</taxon>
        <taxon>Sphingomonadaceae</taxon>
        <taxon>Sphingobium</taxon>
    </lineage>
</organism>
<dbReference type="RefSeq" id="WP_097383754.1">
    <property type="nucleotide sequence ID" value="NZ_CP023741.1"/>
</dbReference>
<name>A0A291MZV6_SPHYA</name>
<dbReference type="EMBL" id="CP023741">
    <property type="protein sequence ID" value="ATI80629.1"/>
    <property type="molecule type" value="Genomic_DNA"/>
</dbReference>
<dbReference type="Proteomes" id="UP000219422">
    <property type="component" value="Chromosome"/>
</dbReference>
<accession>A0A291MZV6</accession>
<dbReference type="KEGG" id="sya:A6768_11920"/>
<sequence>MVNSKVLLDHHTSYEAAESILWHRRIHGSGSGAPGSHENMPHFFLVGETKSQQAPPCKEEVILLFSTALPLQDCPDHRPRHGVVNKHLDAGYGVDFWQATITPGQEIRLIGMEILCGSPSRLLRKLIASRLGQPIQTHANGGLYDPFSELPGGFRQWAFELAG</sequence>
<proteinExistence type="predicted"/>